<evidence type="ECO:0000259" key="2">
    <source>
        <dbReference type="Pfam" id="PF14529"/>
    </source>
</evidence>
<evidence type="ECO:0000313" key="4">
    <source>
        <dbReference type="Proteomes" id="UP001159363"/>
    </source>
</evidence>
<name>A0ABQ9GUP4_9NEOP</name>
<comment type="caution">
    <text evidence="3">The sequence shown here is derived from an EMBL/GenBank/DDBJ whole genome shotgun (WGS) entry which is preliminary data.</text>
</comment>
<dbReference type="Proteomes" id="UP001159363">
    <property type="component" value="Chromosome 8"/>
</dbReference>
<organism evidence="3 4">
    <name type="scientific">Dryococelus australis</name>
    <dbReference type="NCBI Taxonomy" id="614101"/>
    <lineage>
        <taxon>Eukaryota</taxon>
        <taxon>Metazoa</taxon>
        <taxon>Ecdysozoa</taxon>
        <taxon>Arthropoda</taxon>
        <taxon>Hexapoda</taxon>
        <taxon>Insecta</taxon>
        <taxon>Pterygota</taxon>
        <taxon>Neoptera</taxon>
        <taxon>Polyneoptera</taxon>
        <taxon>Phasmatodea</taxon>
        <taxon>Verophasmatodea</taxon>
        <taxon>Anareolatae</taxon>
        <taxon>Phasmatidae</taxon>
        <taxon>Eurycanthinae</taxon>
        <taxon>Dryococelus</taxon>
    </lineage>
</organism>
<evidence type="ECO:0000256" key="1">
    <source>
        <dbReference type="SAM" id="MobiDB-lite"/>
    </source>
</evidence>
<dbReference type="InterPro" id="IPR005135">
    <property type="entry name" value="Endo/exonuclease/phosphatase"/>
</dbReference>
<accession>A0ABQ9GUP4</accession>
<dbReference type="InterPro" id="IPR036691">
    <property type="entry name" value="Endo/exonu/phosph_ase_sf"/>
</dbReference>
<protein>
    <recommendedName>
        <fullName evidence="2">Endonuclease/exonuclease/phosphatase domain-containing protein</fullName>
    </recommendedName>
</protein>
<dbReference type="PANTHER" id="PTHR33273:SF4">
    <property type="entry name" value="ENDONUCLEASE_EXONUCLEASE_PHOSPHATASE DOMAIN-CONTAINING PROTEIN"/>
    <property type="match status" value="1"/>
</dbReference>
<gene>
    <name evidence="3" type="ORF">PR048_023617</name>
</gene>
<feature type="compositionally biased region" description="Polar residues" evidence="1">
    <location>
        <begin position="205"/>
        <end position="222"/>
    </location>
</feature>
<reference evidence="3 4" key="1">
    <citation type="submission" date="2023-02" db="EMBL/GenBank/DDBJ databases">
        <title>LHISI_Scaffold_Assembly.</title>
        <authorList>
            <person name="Stuart O.P."/>
            <person name="Cleave R."/>
            <person name="Magrath M.J.L."/>
            <person name="Mikheyev A.S."/>
        </authorList>
    </citation>
    <scope>NUCLEOTIDE SEQUENCE [LARGE SCALE GENOMIC DNA]</scope>
    <source>
        <strain evidence="3">Daus_M_001</strain>
        <tissue evidence="3">Leg muscle</tissue>
    </source>
</reference>
<dbReference type="Gene3D" id="3.60.10.10">
    <property type="entry name" value="Endonuclease/exonuclease/phosphatase"/>
    <property type="match status" value="1"/>
</dbReference>
<keyword evidence="4" id="KW-1185">Reference proteome</keyword>
<dbReference type="Pfam" id="PF14529">
    <property type="entry name" value="Exo_endo_phos_2"/>
    <property type="match status" value="1"/>
</dbReference>
<dbReference type="PANTHER" id="PTHR33273">
    <property type="entry name" value="DOMAIN-CONTAINING PROTEIN, PUTATIVE-RELATED"/>
    <property type="match status" value="1"/>
</dbReference>
<feature type="region of interest" description="Disordered" evidence="1">
    <location>
        <begin position="203"/>
        <end position="222"/>
    </location>
</feature>
<evidence type="ECO:0000313" key="3">
    <source>
        <dbReference type="EMBL" id="KAJ8875718.1"/>
    </source>
</evidence>
<sequence length="222" mass="25286">MVRSSLHIATWNARSLCHKVDELLHLIVNEKLDVLLITDTWLSNTIRLLVPGFRIHRRDRPDRDGVGVAIVIRDNILHQLTGITDMELSEAVAITIAGENNPITLACIYIPPDRRLPTQDLETIRALDPQLLWGGVFNITHHSWGCPTVNRRGQQLRRYTMTHQLTIYHPGEPTYIPDAANRHPQVLDFFLPPPGLSVREIKTHYTGTSDHSPVSSYRTAYR</sequence>
<dbReference type="EMBL" id="JARBHB010000009">
    <property type="protein sequence ID" value="KAJ8875718.1"/>
    <property type="molecule type" value="Genomic_DNA"/>
</dbReference>
<dbReference type="SUPFAM" id="SSF56219">
    <property type="entry name" value="DNase I-like"/>
    <property type="match status" value="1"/>
</dbReference>
<feature type="domain" description="Endonuclease/exonuclease/phosphatase" evidence="2">
    <location>
        <begin position="104"/>
        <end position="214"/>
    </location>
</feature>
<proteinExistence type="predicted"/>